<dbReference type="InterPro" id="IPR004843">
    <property type="entry name" value="Calcineurin-like_PHP"/>
</dbReference>
<dbReference type="Pfam" id="PF00149">
    <property type="entry name" value="Metallophos"/>
    <property type="match status" value="1"/>
</dbReference>
<dbReference type="InterPro" id="IPR051558">
    <property type="entry name" value="Metallophosphoesterase_PAP"/>
</dbReference>
<accession>A0ABT6YE81</accession>
<dbReference type="SUPFAM" id="SSF56300">
    <property type="entry name" value="Metallo-dependent phosphatases"/>
    <property type="match status" value="1"/>
</dbReference>
<sequence length="1199" mass="136034">MKTQLLYILLFLSLSTQLLAQSPVPKVEYSLFLIGDAGEPDTHGKDAVLNTLSEKLKLKGKNSSVVFLGDNIYPKGMVDEEHPDRKDAEDRLKAQLDVIKSHIGTGFIIPGNHDWEQGGKNGWTEIIAQEKFVTDYLQNPAVFFPKGGCPTPQEIPLSDNQTLILLDTQWYLHPWKKPDENSDCEVKTLTGLLTSLDDILYRNRHKKVVVAGHHPMYSYSLHGGYYPFKSHILPLSELGINIPLPIIGSIYPLYRSWIGNIQDIPNPVYKEMQTGMVRIMSQYPNVVYANGHEHTLQLIEKDSLYYITTGAGSKTTPVKKGADSYFAAATKGFAQLDWLSDGTSKIYFWDANGQLLYEKVLEFKKKPYQELVVKSNQQTIPNPKFKANKFKEWLLGKNYRSIWTSPVQAPVLDLTHEKGGLKVIQRGGGQQTLSLRYAGKDENQYVTRSVEKYPESAVPEAIRSKFTVDIVGDQISASHPFAALTIPSLAEAAGVLHTNPRLVRLPNDTILGPYQRLFAGQLALFEERPDEGFAGAKKTYSTLKLFDKLDQDNKNVVDQKALLRARLLDMLIGDWDRHDDQWRWAAFDEGKQTVFKAIPRDRDQAFFVSQGVLPKIVSRKWILPKVQGFDYKIRDVNTFNFNARYVDRAFLTQLSQQDWQETASLLQQSISDSLIDESIKKLPNNDPFTSEIAAKLKQRKKDLLAYASEYYKFLAKEVDVVASDKDEIIDIERLADGNTSVKLFDQTKKGKQGTLLYQRIFDPKDTKEIRVWGMDGEDVFHVYGKANKGIKVRLIGGKGKDIFIDSSEVDKGARKTLIYDKKKNTTIQAGEETVNHTTENDKHINDLDRFAFVYDRLAPLGSLAYNPDDGLFLGGGVQYTQQGFRKSPFRMQHSLSGNYAFSTNAFNLYYVGKAVDVIGKADLEVKLTLQQDGLTDNFFGLSNESQYIHSKGIEYYRVKLSNLENSVLLSNNWGPLKLYYGLVFNGYNVKENAKRYIAEYAAKGSPVYDEQDFYGVRTGFTVDTRNNPVMTTRGLKWNTEATFQKAFEHNYKDDYLNVKTDLAFYHTFKLPAVLSFATRVGGGINLLDYEFYQANTLGGLSNLRGYRRSRFSGRSSFYHNLEARLKLLSFKSYLFPAHLGVLAFNDLGRVWNPNETSQKWHHGYGGGIWLSPFQMAVVTLTYGRSSEDEVISFKLGFFF</sequence>
<evidence type="ECO:0000256" key="4">
    <source>
        <dbReference type="ARBA" id="ARBA00023136"/>
    </source>
</evidence>
<dbReference type="Gene3D" id="3.60.21.10">
    <property type="match status" value="1"/>
</dbReference>
<protein>
    <submittedName>
        <fullName evidence="8">BamA/TamA family outer membrane protein</fullName>
    </submittedName>
</protein>
<evidence type="ECO:0000313" key="9">
    <source>
        <dbReference type="Proteomes" id="UP001236507"/>
    </source>
</evidence>
<evidence type="ECO:0000313" key="8">
    <source>
        <dbReference type="EMBL" id="MDI9861902.1"/>
    </source>
</evidence>
<evidence type="ECO:0000256" key="5">
    <source>
        <dbReference type="SAM" id="SignalP"/>
    </source>
</evidence>
<dbReference type="InterPro" id="IPR000184">
    <property type="entry name" value="Bac_surfAg_D15"/>
</dbReference>
<feature type="domain" description="Calcineurin-like phosphoesterase" evidence="6">
    <location>
        <begin position="41"/>
        <end position="227"/>
    </location>
</feature>
<keyword evidence="2 5" id="KW-0732">Signal</keyword>
<evidence type="ECO:0000256" key="1">
    <source>
        <dbReference type="ARBA" id="ARBA00004370"/>
    </source>
</evidence>
<keyword evidence="4" id="KW-0472">Membrane</keyword>
<dbReference type="Pfam" id="PF01103">
    <property type="entry name" value="Omp85"/>
    <property type="match status" value="1"/>
</dbReference>
<dbReference type="RefSeq" id="WP_283346238.1">
    <property type="nucleotide sequence ID" value="NZ_JASHIF010000023.1"/>
</dbReference>
<dbReference type="PANTHER" id="PTHR10161">
    <property type="entry name" value="TARTRATE-RESISTANT ACID PHOSPHATASE TYPE 5"/>
    <property type="match status" value="1"/>
</dbReference>
<keyword evidence="9" id="KW-1185">Reference proteome</keyword>
<evidence type="ECO:0000259" key="7">
    <source>
        <dbReference type="Pfam" id="PF01103"/>
    </source>
</evidence>
<feature type="chain" id="PRO_5045408181" evidence="5">
    <location>
        <begin position="21"/>
        <end position="1199"/>
    </location>
</feature>
<organism evidence="8 9">
    <name type="scientific">Flectobacillus roseus</name>
    <dbReference type="NCBI Taxonomy" id="502259"/>
    <lineage>
        <taxon>Bacteria</taxon>
        <taxon>Pseudomonadati</taxon>
        <taxon>Bacteroidota</taxon>
        <taxon>Cytophagia</taxon>
        <taxon>Cytophagales</taxon>
        <taxon>Flectobacillaceae</taxon>
        <taxon>Flectobacillus</taxon>
    </lineage>
</organism>
<feature type="signal peptide" evidence="5">
    <location>
        <begin position="1"/>
        <end position="20"/>
    </location>
</feature>
<evidence type="ECO:0000256" key="3">
    <source>
        <dbReference type="ARBA" id="ARBA00022801"/>
    </source>
</evidence>
<proteinExistence type="predicted"/>
<comment type="subcellular location">
    <subcellularLocation>
        <location evidence="1">Membrane</location>
    </subcellularLocation>
</comment>
<dbReference type="Proteomes" id="UP001236507">
    <property type="component" value="Unassembled WGS sequence"/>
</dbReference>
<dbReference type="PANTHER" id="PTHR10161:SF14">
    <property type="entry name" value="TARTRATE-RESISTANT ACID PHOSPHATASE TYPE 5"/>
    <property type="match status" value="1"/>
</dbReference>
<gene>
    <name evidence="8" type="ORF">QM524_21955</name>
</gene>
<feature type="domain" description="Bacterial surface antigen (D15)" evidence="7">
    <location>
        <begin position="947"/>
        <end position="1199"/>
    </location>
</feature>
<reference evidence="8 9" key="1">
    <citation type="submission" date="2023-05" db="EMBL/GenBank/DDBJ databases">
        <title>Novel species of genus Flectobacillus isolated from stream in China.</title>
        <authorList>
            <person name="Lu H."/>
        </authorList>
    </citation>
    <scope>NUCLEOTIDE SEQUENCE [LARGE SCALE GENOMIC DNA]</scope>
    <source>
        <strain evidence="8 9">KCTC 42575</strain>
    </source>
</reference>
<dbReference type="Gene3D" id="2.40.160.50">
    <property type="entry name" value="membrane protein fhac: a member of the omp85/tpsb transporter family"/>
    <property type="match status" value="1"/>
</dbReference>
<dbReference type="EMBL" id="JASHIF010000023">
    <property type="protein sequence ID" value="MDI9861902.1"/>
    <property type="molecule type" value="Genomic_DNA"/>
</dbReference>
<keyword evidence="3" id="KW-0378">Hydrolase</keyword>
<evidence type="ECO:0000259" key="6">
    <source>
        <dbReference type="Pfam" id="PF00149"/>
    </source>
</evidence>
<comment type="caution">
    <text evidence="8">The sequence shown here is derived from an EMBL/GenBank/DDBJ whole genome shotgun (WGS) entry which is preliminary data.</text>
</comment>
<name>A0ABT6YE81_9BACT</name>
<evidence type="ECO:0000256" key="2">
    <source>
        <dbReference type="ARBA" id="ARBA00022729"/>
    </source>
</evidence>
<dbReference type="InterPro" id="IPR029052">
    <property type="entry name" value="Metallo-depent_PP-like"/>
</dbReference>